<comment type="caution">
    <text evidence="1">The sequence shown here is derived from an EMBL/GenBank/DDBJ whole genome shotgun (WGS) entry which is preliminary data.</text>
</comment>
<accession>A0A8K0CM91</accession>
<reference evidence="1" key="1">
    <citation type="submission" date="2019-08" db="EMBL/GenBank/DDBJ databases">
        <title>The genome of the North American firefly Photinus pyralis.</title>
        <authorList>
            <consortium name="Photinus pyralis genome working group"/>
            <person name="Fallon T.R."/>
            <person name="Sander Lower S.E."/>
            <person name="Weng J.-K."/>
        </authorList>
    </citation>
    <scope>NUCLEOTIDE SEQUENCE</scope>
    <source>
        <strain evidence="1">TRF0915ILg1</strain>
        <tissue evidence="1">Whole body</tissue>
    </source>
</reference>
<keyword evidence="2" id="KW-1185">Reference proteome</keyword>
<evidence type="ECO:0000313" key="1">
    <source>
        <dbReference type="EMBL" id="KAF2890019.1"/>
    </source>
</evidence>
<sequence length="112" mass="13130">MDKSSEYRRCEVNMSSKTAAKGQYQLKEEYSYELSVCSTKLDELAVEKFDNANADNEYKGIKARFLHVNDRLKEIAAGPMTERKKQYLQFYWKILSKLLSLPDHQLPIINQF</sequence>
<proteinExistence type="predicted"/>
<name>A0A8K0CM91_IGNLU</name>
<dbReference type="AlphaFoldDB" id="A0A8K0CM91"/>
<organism evidence="1 2">
    <name type="scientific">Ignelater luminosus</name>
    <name type="common">Cucubano</name>
    <name type="synonym">Pyrophorus luminosus</name>
    <dbReference type="NCBI Taxonomy" id="2038154"/>
    <lineage>
        <taxon>Eukaryota</taxon>
        <taxon>Metazoa</taxon>
        <taxon>Ecdysozoa</taxon>
        <taxon>Arthropoda</taxon>
        <taxon>Hexapoda</taxon>
        <taxon>Insecta</taxon>
        <taxon>Pterygota</taxon>
        <taxon>Neoptera</taxon>
        <taxon>Endopterygota</taxon>
        <taxon>Coleoptera</taxon>
        <taxon>Polyphaga</taxon>
        <taxon>Elateriformia</taxon>
        <taxon>Elateroidea</taxon>
        <taxon>Elateridae</taxon>
        <taxon>Agrypninae</taxon>
        <taxon>Pyrophorini</taxon>
        <taxon>Ignelater</taxon>
    </lineage>
</organism>
<gene>
    <name evidence="1" type="ORF">ILUMI_16154</name>
</gene>
<evidence type="ECO:0000313" key="2">
    <source>
        <dbReference type="Proteomes" id="UP000801492"/>
    </source>
</evidence>
<protein>
    <submittedName>
        <fullName evidence="1">Uncharacterized protein</fullName>
    </submittedName>
</protein>
<dbReference type="EMBL" id="VTPC01059417">
    <property type="protein sequence ID" value="KAF2890019.1"/>
    <property type="molecule type" value="Genomic_DNA"/>
</dbReference>
<dbReference type="OrthoDB" id="6747041at2759"/>
<dbReference type="Proteomes" id="UP000801492">
    <property type="component" value="Unassembled WGS sequence"/>
</dbReference>